<comment type="similarity">
    <text evidence="2">Belongs to the major facilitator superfamily.</text>
</comment>
<dbReference type="FunFam" id="1.20.1250.20:FF:000284">
    <property type="entry name" value="Siderophore iron transporter mirB"/>
    <property type="match status" value="1"/>
</dbReference>
<feature type="transmembrane region" description="Helical" evidence="10">
    <location>
        <begin position="405"/>
        <end position="427"/>
    </location>
</feature>
<protein>
    <recommendedName>
        <fullName evidence="11">Major facilitator superfamily (MFS) profile domain-containing protein</fullName>
    </recommendedName>
</protein>
<dbReference type="PANTHER" id="PTHR23501">
    <property type="entry name" value="MAJOR FACILITATOR SUPERFAMILY"/>
    <property type="match status" value="1"/>
</dbReference>
<keyword evidence="9 10" id="KW-0472">Membrane</keyword>
<evidence type="ECO:0000256" key="2">
    <source>
        <dbReference type="ARBA" id="ARBA00008335"/>
    </source>
</evidence>
<keyword evidence="4" id="KW-0410">Iron transport</keyword>
<evidence type="ECO:0000313" key="13">
    <source>
        <dbReference type="Proteomes" id="UP000019484"/>
    </source>
</evidence>
<dbReference type="Gene3D" id="1.20.1250.20">
    <property type="entry name" value="MFS general substrate transporter like domains"/>
    <property type="match status" value="2"/>
</dbReference>
<dbReference type="GO" id="GO:0010106">
    <property type="term" value="P:cellular response to iron ion starvation"/>
    <property type="evidence" value="ECO:0007669"/>
    <property type="project" value="UniProtKB-ARBA"/>
</dbReference>
<dbReference type="GO" id="GO:0022857">
    <property type="term" value="F:transmembrane transporter activity"/>
    <property type="evidence" value="ECO:0007669"/>
    <property type="project" value="InterPro"/>
</dbReference>
<dbReference type="InterPro" id="IPR036259">
    <property type="entry name" value="MFS_trans_sf"/>
</dbReference>
<evidence type="ECO:0000256" key="1">
    <source>
        <dbReference type="ARBA" id="ARBA00004141"/>
    </source>
</evidence>
<feature type="transmembrane region" description="Helical" evidence="10">
    <location>
        <begin position="434"/>
        <end position="453"/>
    </location>
</feature>
<dbReference type="HOGENOM" id="CLU_012970_1_0_1"/>
<feature type="transmembrane region" description="Helical" evidence="10">
    <location>
        <begin position="244"/>
        <end position="268"/>
    </location>
</feature>
<feature type="transmembrane region" description="Helical" evidence="10">
    <location>
        <begin position="492"/>
        <end position="511"/>
    </location>
</feature>
<feature type="transmembrane region" description="Helical" evidence="10">
    <location>
        <begin position="574"/>
        <end position="592"/>
    </location>
</feature>
<dbReference type="RefSeq" id="XP_007724104.1">
    <property type="nucleotide sequence ID" value="XM_007725914.1"/>
</dbReference>
<feature type="transmembrane region" description="Helical" evidence="10">
    <location>
        <begin position="459"/>
        <end position="480"/>
    </location>
</feature>
<accession>W9Y6D8</accession>
<dbReference type="Proteomes" id="UP000019484">
    <property type="component" value="Unassembled WGS sequence"/>
</dbReference>
<dbReference type="FunFam" id="1.20.1250.20:FF:000302">
    <property type="entry name" value="MFS siderochrome iron transporter MirB"/>
    <property type="match status" value="1"/>
</dbReference>
<evidence type="ECO:0000256" key="9">
    <source>
        <dbReference type="ARBA" id="ARBA00023136"/>
    </source>
</evidence>
<feature type="transmembrane region" description="Helical" evidence="10">
    <location>
        <begin position="326"/>
        <end position="347"/>
    </location>
</feature>
<dbReference type="STRING" id="1182541.W9Y6D8"/>
<dbReference type="eggNOG" id="KOG0254">
    <property type="taxonomic scope" value="Eukaryota"/>
</dbReference>
<evidence type="ECO:0000259" key="11">
    <source>
        <dbReference type="PROSITE" id="PS50850"/>
    </source>
</evidence>
<feature type="domain" description="Major facilitator superfamily (MFS) profile" evidence="11">
    <location>
        <begin position="91"/>
        <end position="595"/>
    </location>
</feature>
<keyword evidence="8" id="KW-0406">Ion transport</keyword>
<proteinExistence type="inferred from homology"/>
<dbReference type="AlphaFoldDB" id="W9Y6D8"/>
<feature type="transmembrane region" description="Helical" evidence="10">
    <location>
        <begin position="213"/>
        <end position="232"/>
    </location>
</feature>
<dbReference type="OrthoDB" id="4078873at2759"/>
<dbReference type="InterPro" id="IPR011701">
    <property type="entry name" value="MFS"/>
</dbReference>
<sequence>MVGIPKFRPGFRRATTDTSSAVPVTELTTNDKITEVDAPNAGAPEAQGEGDAENISDLKAEADLPADDAQRGVQNVEAVTLTWSKRSLIAVFILMFLLYFVNAFQSSILSNLTPYVTSDFEEHSLLTVIYIVSNCMSAATYIPVAKLLDLWGRAEGFLVMVAFATLGLILMASCNSLSTFCAAQVFYSIGFGGMIYSIDVITADASKLKNRGLAYAFTSSPYMITAFAGSKASEGFYQDISWRWGFGCFAIILPVVAAPLFIVLKVNLRKAKKRGLLIRERSGRTFWQNVWYWVVEFDALGVFLFASGLTVFLLPFSLADSAPDGWGSGYIIAMIVVGFVVLVLFGLHEAYLARVPFIAANLLTNRTVVGACLLDVTYQISYYCWDSYFTSFLQVVNDLSIAEAGYVNNTFDVVSGVLLLLVGFLIRKTGYFKWQLYIAVPLYVFAQGLMIYFRQPHKSIGYIVMCQIFISIGGSVFIIIEQLAVLAAAPHQYVAAVLALLNVVGNVGGAIGNTISGAIWTNTFPQALARYLPESAQADLDDIYNDLSTQLSYPYGSPTRIAIQKAYGYAQERMLAAGTGIMALAFIWILLIKNINVAKLQQTKGMVF</sequence>
<dbReference type="SUPFAM" id="SSF103473">
    <property type="entry name" value="MFS general substrate transporter"/>
    <property type="match status" value="2"/>
</dbReference>
<keyword evidence="5 10" id="KW-0812">Transmembrane</keyword>
<evidence type="ECO:0000256" key="5">
    <source>
        <dbReference type="ARBA" id="ARBA00022692"/>
    </source>
</evidence>
<reference evidence="12 13" key="1">
    <citation type="submission" date="2013-03" db="EMBL/GenBank/DDBJ databases">
        <title>The Genome Sequence of Capronia coronata CBS 617.96.</title>
        <authorList>
            <consortium name="The Broad Institute Genomics Platform"/>
            <person name="Cuomo C."/>
            <person name="de Hoog S."/>
            <person name="Gorbushina A."/>
            <person name="Walker B."/>
            <person name="Young S.K."/>
            <person name="Zeng Q."/>
            <person name="Gargeya S."/>
            <person name="Fitzgerald M."/>
            <person name="Haas B."/>
            <person name="Abouelleil A."/>
            <person name="Allen A.W."/>
            <person name="Alvarado L."/>
            <person name="Arachchi H.M."/>
            <person name="Berlin A.M."/>
            <person name="Chapman S.B."/>
            <person name="Gainer-Dewar J."/>
            <person name="Goldberg J."/>
            <person name="Griggs A."/>
            <person name="Gujja S."/>
            <person name="Hansen M."/>
            <person name="Howarth C."/>
            <person name="Imamovic A."/>
            <person name="Ireland A."/>
            <person name="Larimer J."/>
            <person name="McCowan C."/>
            <person name="Murphy C."/>
            <person name="Pearson M."/>
            <person name="Poon T.W."/>
            <person name="Priest M."/>
            <person name="Roberts A."/>
            <person name="Saif S."/>
            <person name="Shea T."/>
            <person name="Sisk P."/>
            <person name="Sykes S."/>
            <person name="Wortman J."/>
            <person name="Nusbaum C."/>
            <person name="Birren B."/>
        </authorList>
    </citation>
    <scope>NUCLEOTIDE SEQUENCE [LARGE SCALE GENOMIC DNA]</scope>
    <source>
        <strain evidence="12 13">CBS 617.96</strain>
    </source>
</reference>
<comment type="subcellular location">
    <subcellularLocation>
        <location evidence="1">Membrane</location>
        <topology evidence="1">Multi-pass membrane protein</topology>
    </subcellularLocation>
</comment>
<keyword evidence="7" id="KW-0408">Iron</keyword>
<evidence type="ECO:0000256" key="10">
    <source>
        <dbReference type="SAM" id="Phobius"/>
    </source>
</evidence>
<dbReference type="GO" id="GO:0006826">
    <property type="term" value="P:iron ion transport"/>
    <property type="evidence" value="ECO:0007669"/>
    <property type="project" value="UniProtKB-KW"/>
</dbReference>
<evidence type="ECO:0000256" key="4">
    <source>
        <dbReference type="ARBA" id="ARBA00022496"/>
    </source>
</evidence>
<dbReference type="GeneID" id="19159903"/>
<evidence type="ECO:0000313" key="12">
    <source>
        <dbReference type="EMBL" id="EXJ88098.1"/>
    </source>
</evidence>
<dbReference type="PANTHER" id="PTHR23501:SF50">
    <property type="entry name" value="MFS SIDEROCHROME IRON TRANSPORTER MIRB (AFU_ORTHOLOGUE AFUA_3G03640)-RELATED"/>
    <property type="match status" value="1"/>
</dbReference>
<dbReference type="Pfam" id="PF07690">
    <property type="entry name" value="MFS_1"/>
    <property type="match status" value="1"/>
</dbReference>
<keyword evidence="6 10" id="KW-1133">Transmembrane helix</keyword>
<evidence type="ECO:0000256" key="8">
    <source>
        <dbReference type="ARBA" id="ARBA00023065"/>
    </source>
</evidence>
<evidence type="ECO:0000256" key="7">
    <source>
        <dbReference type="ARBA" id="ARBA00023004"/>
    </source>
</evidence>
<dbReference type="InterPro" id="IPR020846">
    <property type="entry name" value="MFS_dom"/>
</dbReference>
<organism evidence="12 13">
    <name type="scientific">Capronia coronata CBS 617.96</name>
    <dbReference type="NCBI Taxonomy" id="1182541"/>
    <lineage>
        <taxon>Eukaryota</taxon>
        <taxon>Fungi</taxon>
        <taxon>Dikarya</taxon>
        <taxon>Ascomycota</taxon>
        <taxon>Pezizomycotina</taxon>
        <taxon>Eurotiomycetes</taxon>
        <taxon>Chaetothyriomycetidae</taxon>
        <taxon>Chaetothyriales</taxon>
        <taxon>Herpotrichiellaceae</taxon>
        <taxon>Capronia</taxon>
    </lineage>
</organism>
<name>W9Y6D8_9EURO</name>
<gene>
    <name evidence="12" type="ORF">A1O1_05026</name>
</gene>
<feature type="transmembrane region" description="Helical" evidence="10">
    <location>
        <begin position="184"/>
        <end position="201"/>
    </location>
</feature>
<keyword evidence="13" id="KW-1185">Reference proteome</keyword>
<keyword evidence="3" id="KW-0813">Transport</keyword>
<feature type="transmembrane region" description="Helical" evidence="10">
    <location>
        <begin position="88"/>
        <end position="105"/>
    </location>
</feature>
<feature type="transmembrane region" description="Helical" evidence="10">
    <location>
        <begin position="368"/>
        <end position="385"/>
    </location>
</feature>
<evidence type="ECO:0000256" key="6">
    <source>
        <dbReference type="ARBA" id="ARBA00022989"/>
    </source>
</evidence>
<feature type="transmembrane region" description="Helical" evidence="10">
    <location>
        <begin position="156"/>
        <end position="178"/>
    </location>
</feature>
<evidence type="ECO:0000256" key="3">
    <source>
        <dbReference type="ARBA" id="ARBA00022448"/>
    </source>
</evidence>
<comment type="caution">
    <text evidence="12">The sequence shown here is derived from an EMBL/GenBank/DDBJ whole genome shotgun (WGS) entry which is preliminary data.</text>
</comment>
<dbReference type="PROSITE" id="PS50850">
    <property type="entry name" value="MFS"/>
    <property type="match status" value="1"/>
</dbReference>
<feature type="transmembrane region" description="Helical" evidence="10">
    <location>
        <begin position="125"/>
        <end position="144"/>
    </location>
</feature>
<dbReference type="GO" id="GO:0005886">
    <property type="term" value="C:plasma membrane"/>
    <property type="evidence" value="ECO:0007669"/>
    <property type="project" value="TreeGrafter"/>
</dbReference>
<dbReference type="EMBL" id="AMWN01000004">
    <property type="protein sequence ID" value="EXJ88098.1"/>
    <property type="molecule type" value="Genomic_DNA"/>
</dbReference>
<feature type="transmembrane region" description="Helical" evidence="10">
    <location>
        <begin position="289"/>
        <end position="314"/>
    </location>
</feature>